<evidence type="ECO:0000256" key="13">
    <source>
        <dbReference type="ARBA" id="ARBA00083009"/>
    </source>
</evidence>
<feature type="domain" description="C2H2-type" evidence="17">
    <location>
        <begin position="239"/>
        <end position="268"/>
    </location>
</feature>
<evidence type="ECO:0000256" key="5">
    <source>
        <dbReference type="ARBA" id="ARBA00022723"/>
    </source>
</evidence>
<dbReference type="Pfam" id="PF00096">
    <property type="entry name" value="zf-C2H2"/>
    <property type="match status" value="6"/>
</dbReference>
<evidence type="ECO:0000256" key="8">
    <source>
        <dbReference type="ARBA" id="ARBA00022833"/>
    </source>
</evidence>
<keyword evidence="3" id="KW-0963">Cytoplasm</keyword>
<evidence type="ECO:0000256" key="12">
    <source>
        <dbReference type="ARBA" id="ARBA00068055"/>
    </source>
</evidence>
<feature type="domain" description="C2H2-type" evidence="17">
    <location>
        <begin position="269"/>
        <end position="298"/>
    </location>
</feature>
<dbReference type="EMBL" id="JAEAOA010001970">
    <property type="protein sequence ID" value="KAK3583938.1"/>
    <property type="molecule type" value="Genomic_DNA"/>
</dbReference>
<evidence type="ECO:0000256" key="15">
    <source>
        <dbReference type="PROSITE-ProRule" id="PRU00042"/>
    </source>
</evidence>
<dbReference type="GO" id="GO:0005654">
    <property type="term" value="C:nucleoplasm"/>
    <property type="evidence" value="ECO:0007669"/>
    <property type="project" value="UniProtKB-ARBA"/>
</dbReference>
<reference evidence="18" key="3">
    <citation type="submission" date="2023-05" db="EMBL/GenBank/DDBJ databases">
        <authorList>
            <person name="Smith C.H."/>
        </authorList>
    </citation>
    <scope>NUCLEOTIDE SEQUENCE</scope>
    <source>
        <strain evidence="18">CHS0354</strain>
        <tissue evidence="18">Mantle</tissue>
    </source>
</reference>
<dbReference type="AlphaFoldDB" id="A0AAE0S2E7"/>
<dbReference type="GO" id="GO:0003677">
    <property type="term" value="F:DNA binding"/>
    <property type="evidence" value="ECO:0007669"/>
    <property type="project" value="UniProtKB-ARBA"/>
</dbReference>
<proteinExistence type="predicted"/>
<evidence type="ECO:0000256" key="14">
    <source>
        <dbReference type="ARBA" id="ARBA00083793"/>
    </source>
</evidence>
<dbReference type="InterPro" id="IPR050331">
    <property type="entry name" value="Zinc_finger"/>
</dbReference>
<gene>
    <name evidence="18" type="ORF">CHS0354_033723</name>
</gene>
<keyword evidence="8" id="KW-0862">Zinc</keyword>
<dbReference type="GO" id="GO:0008270">
    <property type="term" value="F:zinc ion binding"/>
    <property type="evidence" value="ECO:0007669"/>
    <property type="project" value="UniProtKB-KW"/>
</dbReference>
<dbReference type="Proteomes" id="UP001195483">
    <property type="component" value="Unassembled WGS sequence"/>
</dbReference>
<evidence type="ECO:0000256" key="3">
    <source>
        <dbReference type="ARBA" id="ARBA00022490"/>
    </source>
</evidence>
<evidence type="ECO:0000256" key="16">
    <source>
        <dbReference type="SAM" id="MobiDB-lite"/>
    </source>
</evidence>
<comment type="subcellular location">
    <subcellularLocation>
        <location evidence="2">Cytoplasm</location>
    </subcellularLocation>
    <subcellularLocation>
        <location evidence="1">Nucleus</location>
    </subcellularLocation>
</comment>
<feature type="domain" description="C2H2-type" evidence="17">
    <location>
        <begin position="212"/>
        <end position="239"/>
    </location>
</feature>
<dbReference type="PROSITE" id="PS00028">
    <property type="entry name" value="ZINC_FINGER_C2H2_1"/>
    <property type="match status" value="6"/>
</dbReference>
<keyword evidence="7 15" id="KW-0863">Zinc-finger</keyword>
<feature type="region of interest" description="Disordered" evidence="16">
    <location>
        <begin position="314"/>
        <end position="346"/>
    </location>
</feature>
<reference evidence="18" key="2">
    <citation type="journal article" date="2021" name="Genome Biol. Evol.">
        <title>Developing a high-quality reference genome for a parasitic bivalve with doubly uniparental inheritance (Bivalvia: Unionida).</title>
        <authorList>
            <person name="Smith C.H."/>
        </authorList>
    </citation>
    <scope>NUCLEOTIDE SEQUENCE</scope>
    <source>
        <strain evidence="18">CHS0354</strain>
        <tissue evidence="18">Mantle</tissue>
    </source>
</reference>
<sequence length="615" mass="68356">MLSAPKGGSNEERKVFLLAGLSDPKNLQFRLKVRSSCQNITILHHFMELQDGSSLREEESCCDGSENDNSCVTHVSFESSAEDFAQAEAEQKNRDVQEGNENRGYVKHTISDDQILMQIDPGNSRMPANPSYATLTVEHQNPRTKTTEIKRFQCDYAECTRTYSTAGNLKTHKKTHKGEYTFVCNEEGCGKSFLTSYSLKIHVRVHTKEKPYECSGCEKTFNTLYRLKAHQRLHTGNTFNCDESGCTKFFTTLSDLRKHLRTHTGERPYRCEEDGCGKKFMASHHLKTHKRTHTGEKPYSCHEDGCQRAFSTPYSLKSHQHRHEKKKEDGKSNDQSDTADSSPQIPNFQALSDELSAEGILNNLYTESDIQETDSASLSQDGLSGVTVVPEEINAVKSVISIMPAPNSITDGNTINDNVLTAQPLVPLQMANITEGQVYIKEEKGETVTVQHYLLTNIIRNTPSGKQTSQLITQPILLPQEDVEAVEGLSALSNSGTVPIISNMHGQPVQLVPTSLVHVNREVQAMGLNNISLGDIIQDYTETGDTDSVSSNPETIPIILYPNLSHIPTEGTVTITPAEESLLQSIEQAEMDASTVFRQAESKSQSKEKSFIDFT</sequence>
<evidence type="ECO:0000256" key="9">
    <source>
        <dbReference type="ARBA" id="ARBA00022990"/>
    </source>
</evidence>
<keyword evidence="6" id="KW-0677">Repeat</keyword>
<feature type="domain" description="C2H2-type" evidence="17">
    <location>
        <begin position="299"/>
        <end position="328"/>
    </location>
</feature>
<keyword evidence="10" id="KW-0539">Nucleus</keyword>
<dbReference type="PANTHER" id="PTHR16515:SF57">
    <property type="entry name" value="ZINC FINGER PROTEIN 154-LIKE"/>
    <property type="match status" value="1"/>
</dbReference>
<dbReference type="GO" id="GO:0045944">
    <property type="term" value="P:positive regulation of transcription by RNA polymerase II"/>
    <property type="evidence" value="ECO:0007669"/>
    <property type="project" value="UniProtKB-ARBA"/>
</dbReference>
<dbReference type="FunFam" id="3.30.160.60:FF:000349">
    <property type="entry name" value="metal regulatory transcription factor 1"/>
    <property type="match status" value="1"/>
</dbReference>
<dbReference type="FunFam" id="3.30.160.60:FF:000199">
    <property type="entry name" value="metal regulatory transcription factor 1"/>
    <property type="match status" value="1"/>
</dbReference>
<dbReference type="SUPFAM" id="SSF57667">
    <property type="entry name" value="beta-beta-alpha zinc fingers"/>
    <property type="match status" value="3"/>
</dbReference>
<dbReference type="GO" id="GO:0010038">
    <property type="term" value="P:response to metal ion"/>
    <property type="evidence" value="ECO:0007669"/>
    <property type="project" value="UniProtKB-ARBA"/>
</dbReference>
<feature type="domain" description="C2H2-type" evidence="17">
    <location>
        <begin position="152"/>
        <end position="181"/>
    </location>
</feature>
<keyword evidence="4" id="KW-0597">Phosphoprotein</keyword>
<evidence type="ECO:0000256" key="11">
    <source>
        <dbReference type="ARBA" id="ARBA00056278"/>
    </source>
</evidence>
<keyword evidence="5" id="KW-0479">Metal-binding</keyword>
<evidence type="ECO:0000313" key="19">
    <source>
        <dbReference type="Proteomes" id="UP001195483"/>
    </source>
</evidence>
<feature type="compositionally biased region" description="Polar residues" evidence="16">
    <location>
        <begin position="335"/>
        <end position="346"/>
    </location>
</feature>
<evidence type="ECO:0000256" key="6">
    <source>
        <dbReference type="ARBA" id="ARBA00022737"/>
    </source>
</evidence>
<reference evidence="18" key="1">
    <citation type="journal article" date="2021" name="Genome Biol. Evol.">
        <title>A High-Quality Reference Genome for a Parasitic Bivalve with Doubly Uniparental Inheritance (Bivalvia: Unionida).</title>
        <authorList>
            <person name="Smith C.H."/>
        </authorList>
    </citation>
    <scope>NUCLEOTIDE SEQUENCE</scope>
    <source>
        <strain evidence="18">CHS0354</strain>
    </source>
</reference>
<dbReference type="PANTHER" id="PTHR16515">
    <property type="entry name" value="PR DOMAIN ZINC FINGER PROTEIN"/>
    <property type="match status" value="1"/>
</dbReference>
<comment type="caution">
    <text evidence="18">The sequence shown here is derived from an EMBL/GenBank/DDBJ whole genome shotgun (WGS) entry which is preliminary data.</text>
</comment>
<dbReference type="SMART" id="SM00355">
    <property type="entry name" value="ZnF_C2H2"/>
    <property type="match status" value="6"/>
</dbReference>
<dbReference type="FunFam" id="3.30.160.60:FF:000072">
    <property type="entry name" value="zinc finger protein 143 isoform X1"/>
    <property type="match status" value="2"/>
</dbReference>
<evidence type="ECO:0000256" key="4">
    <source>
        <dbReference type="ARBA" id="ARBA00022553"/>
    </source>
</evidence>
<protein>
    <recommendedName>
        <fullName evidence="12">Metal regulatory transcription factor 1</fullName>
    </recommendedName>
    <alternativeName>
        <fullName evidence="14">MRE-binding transcription factor</fullName>
    </alternativeName>
    <alternativeName>
        <fullName evidence="13">Transcription factor MTF-1</fullName>
    </alternativeName>
</protein>
<dbReference type="InterPro" id="IPR013087">
    <property type="entry name" value="Znf_C2H2_type"/>
</dbReference>
<keyword evidence="9" id="KW-0007">Acetylation</keyword>
<evidence type="ECO:0000256" key="10">
    <source>
        <dbReference type="ARBA" id="ARBA00023242"/>
    </source>
</evidence>
<dbReference type="InterPro" id="IPR036236">
    <property type="entry name" value="Znf_C2H2_sf"/>
</dbReference>
<organism evidence="18 19">
    <name type="scientific">Potamilus streckersoni</name>
    <dbReference type="NCBI Taxonomy" id="2493646"/>
    <lineage>
        <taxon>Eukaryota</taxon>
        <taxon>Metazoa</taxon>
        <taxon>Spiralia</taxon>
        <taxon>Lophotrochozoa</taxon>
        <taxon>Mollusca</taxon>
        <taxon>Bivalvia</taxon>
        <taxon>Autobranchia</taxon>
        <taxon>Heteroconchia</taxon>
        <taxon>Palaeoheterodonta</taxon>
        <taxon>Unionida</taxon>
        <taxon>Unionoidea</taxon>
        <taxon>Unionidae</taxon>
        <taxon>Ambleminae</taxon>
        <taxon>Lampsilini</taxon>
        <taxon>Potamilus</taxon>
    </lineage>
</organism>
<name>A0AAE0S2E7_9BIVA</name>
<keyword evidence="19" id="KW-1185">Reference proteome</keyword>
<feature type="domain" description="C2H2-type" evidence="17">
    <location>
        <begin position="182"/>
        <end position="211"/>
    </location>
</feature>
<evidence type="ECO:0000259" key="17">
    <source>
        <dbReference type="PROSITE" id="PS50157"/>
    </source>
</evidence>
<evidence type="ECO:0000256" key="7">
    <source>
        <dbReference type="ARBA" id="ARBA00022771"/>
    </source>
</evidence>
<evidence type="ECO:0000313" key="18">
    <source>
        <dbReference type="EMBL" id="KAK3583938.1"/>
    </source>
</evidence>
<evidence type="ECO:0000256" key="2">
    <source>
        <dbReference type="ARBA" id="ARBA00004496"/>
    </source>
</evidence>
<evidence type="ECO:0000256" key="1">
    <source>
        <dbReference type="ARBA" id="ARBA00004123"/>
    </source>
</evidence>
<accession>A0AAE0S2E7</accession>
<dbReference type="Gene3D" id="3.30.160.60">
    <property type="entry name" value="Classic Zinc Finger"/>
    <property type="match status" value="6"/>
</dbReference>
<comment type="function">
    <text evidence="11">Zinc-dependent transcriptional regulator of cellular adaption to conditions of exposure to heavy metals. Binds to metal responsive elements (MRE) in promoters and activates the transcription of metallothionein genes like metallothionein-2/MT2A. Also regulates the expression of metalloproteases in response to intracellular zinc and functions as a catabolic regulator of cartilages.</text>
</comment>
<dbReference type="PROSITE" id="PS50157">
    <property type="entry name" value="ZINC_FINGER_C2H2_2"/>
    <property type="match status" value="6"/>
</dbReference>
<dbReference type="GO" id="GO:0005737">
    <property type="term" value="C:cytoplasm"/>
    <property type="evidence" value="ECO:0007669"/>
    <property type="project" value="UniProtKB-SubCell"/>
</dbReference>
<dbReference type="FunFam" id="3.30.160.60:FF:000397">
    <property type="entry name" value="Metal regulatory transcription factor 1"/>
    <property type="match status" value="1"/>
</dbReference>